<keyword evidence="2" id="KW-0645">Protease</keyword>
<dbReference type="SUPFAM" id="SSF54001">
    <property type="entry name" value="Cysteine proteinases"/>
    <property type="match status" value="1"/>
</dbReference>
<dbReference type="InterPro" id="IPR004134">
    <property type="entry name" value="Peptidase_C1B"/>
</dbReference>
<feature type="signal peptide" evidence="1">
    <location>
        <begin position="1"/>
        <end position="19"/>
    </location>
</feature>
<gene>
    <name evidence="2" type="ORF">Lnau_1391</name>
</gene>
<dbReference type="InterPro" id="IPR038765">
    <property type="entry name" value="Papain-like_cys_pep_sf"/>
</dbReference>
<name>A0A0W0WVR7_9GAMM</name>
<accession>A0A0W0WVR7</accession>
<dbReference type="Proteomes" id="UP000054725">
    <property type="component" value="Unassembled WGS sequence"/>
</dbReference>
<dbReference type="EMBL" id="LNYO01000013">
    <property type="protein sequence ID" value="KTD36407.1"/>
    <property type="molecule type" value="Genomic_DNA"/>
</dbReference>
<dbReference type="OrthoDB" id="3648721at2"/>
<dbReference type="STRING" id="45070.Lnau_1391"/>
<sequence>MKLVHFALLSAMFSGNLIAQDVKIVGTITQSVKIPQAQATKNALRAADSIEKISLLKVELSDKAKESLAHKAKNALSHTRQFATTKQVSAYPEQVQLGMNNVPVFNQGMHGTCVTFAVTAAIDAALKLGDYVSQLCSLQLGNYLEQNAYSVSGWEGSWGRYILGQIETFGVINKEQQQAQGCAGLNSYPLNDTADIQGAMSVEDFRQMSEDLNDKVLWSPVLDVYDAIADRIDTNKTINNIKAALNAGDRLTFGVLLLDFDLGIMGAVGKHQAESDTWVLTPEIARDVYLRPNFGGHEMVITGYDDDAVAIDDQGREHRGLFTLRNSWGKKVGNQGDFYMSYDYFKLLAIEVARIRDLSVYDNPAHKSA</sequence>
<dbReference type="AlphaFoldDB" id="A0A0W0WVR7"/>
<comment type="caution">
    <text evidence="2">The sequence shown here is derived from an EMBL/GenBank/DDBJ whole genome shotgun (WGS) entry which is preliminary data.</text>
</comment>
<dbReference type="RefSeq" id="WP_058504409.1">
    <property type="nucleotide sequence ID" value="NZ_CAAAIF010000014.1"/>
</dbReference>
<evidence type="ECO:0000313" key="3">
    <source>
        <dbReference type="Proteomes" id="UP000054725"/>
    </source>
</evidence>
<proteinExistence type="predicted"/>
<dbReference type="GO" id="GO:0006508">
    <property type="term" value="P:proteolysis"/>
    <property type="evidence" value="ECO:0007669"/>
    <property type="project" value="UniProtKB-KW"/>
</dbReference>
<dbReference type="GO" id="GO:0070005">
    <property type="term" value="F:cysteine-type aminopeptidase activity"/>
    <property type="evidence" value="ECO:0007669"/>
    <property type="project" value="InterPro"/>
</dbReference>
<evidence type="ECO:0000313" key="2">
    <source>
        <dbReference type="EMBL" id="KTD36407.1"/>
    </source>
</evidence>
<dbReference type="Gene3D" id="3.90.70.10">
    <property type="entry name" value="Cysteine proteinases"/>
    <property type="match status" value="1"/>
</dbReference>
<keyword evidence="1" id="KW-0732">Signal</keyword>
<evidence type="ECO:0000256" key="1">
    <source>
        <dbReference type="SAM" id="SignalP"/>
    </source>
</evidence>
<dbReference type="PATRIC" id="fig|45070.6.peg.1459"/>
<feature type="chain" id="PRO_5006915915" evidence="1">
    <location>
        <begin position="20"/>
        <end position="369"/>
    </location>
</feature>
<dbReference type="CDD" id="cd02619">
    <property type="entry name" value="Peptidase_C1"/>
    <property type="match status" value="1"/>
</dbReference>
<protein>
    <submittedName>
        <fullName evidence="2">Cysteine protease</fullName>
    </submittedName>
</protein>
<organism evidence="2 3">
    <name type="scientific">Legionella nautarum</name>
    <dbReference type="NCBI Taxonomy" id="45070"/>
    <lineage>
        <taxon>Bacteria</taxon>
        <taxon>Pseudomonadati</taxon>
        <taxon>Pseudomonadota</taxon>
        <taxon>Gammaproteobacteria</taxon>
        <taxon>Legionellales</taxon>
        <taxon>Legionellaceae</taxon>
        <taxon>Legionella</taxon>
    </lineage>
</organism>
<reference evidence="2 3" key="1">
    <citation type="submission" date="2015-11" db="EMBL/GenBank/DDBJ databases">
        <title>Genomic analysis of 38 Legionella species identifies large and diverse effector repertoires.</title>
        <authorList>
            <person name="Burstein D."/>
            <person name="Amaro F."/>
            <person name="Zusman T."/>
            <person name="Lifshitz Z."/>
            <person name="Cohen O."/>
            <person name="Gilbert J.A."/>
            <person name="Pupko T."/>
            <person name="Shuman H.A."/>
            <person name="Segal G."/>
        </authorList>
    </citation>
    <scope>NUCLEOTIDE SEQUENCE [LARGE SCALE GENOMIC DNA]</scope>
    <source>
        <strain evidence="2 3">ATCC 49506</strain>
    </source>
</reference>
<keyword evidence="2" id="KW-0378">Hydrolase</keyword>
<dbReference type="Pfam" id="PF03051">
    <property type="entry name" value="Peptidase_C1_2"/>
    <property type="match status" value="1"/>
</dbReference>
<keyword evidence="3" id="KW-1185">Reference proteome</keyword>